<gene>
    <name evidence="1" type="ORF">AKJ29_04620</name>
</gene>
<name>A0A0P7JLC1_9RHOB</name>
<evidence type="ECO:0000313" key="2">
    <source>
        <dbReference type="Proteomes" id="UP000050471"/>
    </source>
</evidence>
<proteinExistence type="predicted"/>
<accession>A0A0P7JLC1</accession>
<evidence type="ECO:0000313" key="1">
    <source>
        <dbReference type="EMBL" id="KPN61902.1"/>
    </source>
</evidence>
<dbReference type="EMBL" id="LKBA01000023">
    <property type="protein sequence ID" value="KPN61902.1"/>
    <property type="molecule type" value="Genomic_DNA"/>
</dbReference>
<organism evidence="1 2">
    <name type="scientific">Aliiroseovarius crassostreae</name>
    <dbReference type="NCBI Taxonomy" id="154981"/>
    <lineage>
        <taxon>Bacteria</taxon>
        <taxon>Pseudomonadati</taxon>
        <taxon>Pseudomonadota</taxon>
        <taxon>Alphaproteobacteria</taxon>
        <taxon>Rhodobacterales</taxon>
        <taxon>Paracoccaceae</taxon>
        <taxon>Aliiroseovarius</taxon>
    </lineage>
</organism>
<sequence>MTERFLTPSRRRKCIDHVRHRSTQRKVPLGRADEDHLSDDIIDLDHPMGARQEGLAISSALSV</sequence>
<dbReference type="Proteomes" id="UP000050471">
    <property type="component" value="Unassembled WGS sequence"/>
</dbReference>
<dbReference type="AlphaFoldDB" id="A0A0P7JLC1"/>
<comment type="caution">
    <text evidence="1">The sequence shown here is derived from an EMBL/GenBank/DDBJ whole genome shotgun (WGS) entry which is preliminary data.</text>
</comment>
<reference evidence="1 2" key="1">
    <citation type="submission" date="2015-09" db="EMBL/GenBank/DDBJ databases">
        <title>Draft genome sequence of Aliiroseovarius crassostreae CV919-312TSm, the causative agent of Roseovarius Oyster Disease (formerly Juvenile Oyster Disease).</title>
        <authorList>
            <person name="Kessner L."/>
            <person name="Spinard E."/>
            <person name="Nelson D."/>
        </authorList>
    </citation>
    <scope>NUCLEOTIDE SEQUENCE [LARGE SCALE GENOMIC DNA]</scope>
    <source>
        <strain evidence="1 2">CV919-312</strain>
    </source>
</reference>
<keyword evidence="2" id="KW-1185">Reference proteome</keyword>
<protein>
    <submittedName>
        <fullName evidence="1">Uncharacterized protein</fullName>
    </submittedName>
</protein>